<organism evidence="3 4">
    <name type="scientific">Candidatus Liberibacter asiaticus str. gxpsy</name>
    <dbReference type="NCBI Taxonomy" id="1174529"/>
    <lineage>
        <taxon>Bacteria</taxon>
        <taxon>Pseudomonadati</taxon>
        <taxon>Pseudomonadota</taxon>
        <taxon>Alphaproteobacteria</taxon>
        <taxon>Hyphomicrobiales</taxon>
        <taxon>Rhizobiaceae</taxon>
        <taxon>Liberibacter</taxon>
    </lineage>
</organism>
<keyword evidence="4" id="KW-1185">Reference proteome</keyword>
<reference evidence="3 4" key="1">
    <citation type="journal article" date="2013" name="Genome Announc.">
        <title>Complete Genome Sequence of a Chinese Strain of 'Candidatus Liberibacter asiaticus'.</title>
        <authorList>
            <person name="Lin H."/>
            <person name="Han C.S."/>
            <person name="Liu B."/>
            <person name="Lou B."/>
            <person name="Bai X."/>
            <person name="Deng C."/>
            <person name="Civerolo E.L."/>
            <person name="Gupta G."/>
        </authorList>
    </citation>
    <scope>NUCLEOTIDE SEQUENCE [LARGE SCALE GENOMIC DNA]</scope>
    <source>
        <strain evidence="4">gxpsy</strain>
    </source>
</reference>
<name>A0ABM5NH51_LIBAS</name>
<dbReference type="RefSeq" id="WP_015452837.1">
    <property type="nucleotide sequence ID" value="NC_020549.1"/>
</dbReference>
<dbReference type="Proteomes" id="UP000011820">
    <property type="component" value="Chromosome"/>
</dbReference>
<protein>
    <recommendedName>
        <fullName evidence="2">Endonuclease/exonuclease/phosphatase domain-containing protein</fullName>
    </recommendedName>
</protein>
<feature type="signal peptide" evidence="1">
    <location>
        <begin position="1"/>
        <end position="20"/>
    </location>
</feature>
<dbReference type="InterPro" id="IPR005135">
    <property type="entry name" value="Endo/exonuclease/phosphatase"/>
</dbReference>
<evidence type="ECO:0000313" key="4">
    <source>
        <dbReference type="Proteomes" id="UP000011820"/>
    </source>
</evidence>
<sequence length="304" mass="35338">MIRKYVLALVFFLVPCTASVAQKVRLVSWNINTLSEQEGVSLWKNSVKRTTSDYTLLRQYAKNLDADIVFLQEMGSYNAVAKVFPKNTWCIFYSTERLINHSKRDSNNDIHTAIAVRKKNVRVLQQSYPLLGAKDSFSRAGNRRAVELLVEINGKKIWVLDIHLKSFCFLDSLENTYSPSCSLLSQQAQWLKDWITQKKESLVPFVIAGDFNRKINYLGNNDDFWKTIDPNDSLIRFPKEKDSRCNANKNLRNKIPIDYFVMDQNAYKFLIQESFSEILYNEDDIKSRGKRLSDHCPISIDYDF</sequence>
<feature type="domain" description="Endonuclease/exonuclease/phosphatase" evidence="2">
    <location>
        <begin position="27"/>
        <end position="213"/>
    </location>
</feature>
<evidence type="ECO:0000313" key="3">
    <source>
        <dbReference type="EMBL" id="AGH17242.1"/>
    </source>
</evidence>
<evidence type="ECO:0000256" key="1">
    <source>
        <dbReference type="SAM" id="SignalP"/>
    </source>
</evidence>
<feature type="chain" id="PRO_5045239828" description="Endonuclease/exonuclease/phosphatase domain-containing protein" evidence="1">
    <location>
        <begin position="21"/>
        <end position="304"/>
    </location>
</feature>
<dbReference type="GeneID" id="93077235"/>
<dbReference type="InterPro" id="IPR036691">
    <property type="entry name" value="Endo/exonu/phosph_ase_sf"/>
</dbReference>
<dbReference type="SUPFAM" id="SSF56219">
    <property type="entry name" value="DNase I-like"/>
    <property type="match status" value="1"/>
</dbReference>
<gene>
    <name evidence="3" type="ORF">WSI_04360</name>
</gene>
<dbReference type="EMBL" id="CP004005">
    <property type="protein sequence ID" value="AGH17242.1"/>
    <property type="molecule type" value="Genomic_DNA"/>
</dbReference>
<evidence type="ECO:0000259" key="2">
    <source>
        <dbReference type="Pfam" id="PF03372"/>
    </source>
</evidence>
<proteinExistence type="predicted"/>
<dbReference type="Pfam" id="PF03372">
    <property type="entry name" value="Exo_endo_phos"/>
    <property type="match status" value="1"/>
</dbReference>
<dbReference type="Gene3D" id="3.60.10.10">
    <property type="entry name" value="Endonuclease/exonuclease/phosphatase"/>
    <property type="match status" value="1"/>
</dbReference>
<keyword evidence="1" id="KW-0732">Signal</keyword>
<accession>A0ABM5NH51</accession>